<dbReference type="GO" id="GO:0042597">
    <property type="term" value="C:periplasmic space"/>
    <property type="evidence" value="ECO:0007669"/>
    <property type="project" value="UniProtKB-SubCell"/>
</dbReference>
<evidence type="ECO:0000256" key="3">
    <source>
        <dbReference type="ARBA" id="ARBA00022448"/>
    </source>
</evidence>
<organism evidence="6 7">
    <name type="scientific">Vreelandella andesensis</name>
    <dbReference type="NCBI Taxonomy" id="447567"/>
    <lineage>
        <taxon>Bacteria</taxon>
        <taxon>Pseudomonadati</taxon>
        <taxon>Pseudomonadota</taxon>
        <taxon>Gammaproteobacteria</taxon>
        <taxon>Oceanospirillales</taxon>
        <taxon>Halomonadaceae</taxon>
        <taxon>Vreelandella</taxon>
    </lineage>
</organism>
<evidence type="ECO:0000256" key="2">
    <source>
        <dbReference type="ARBA" id="ARBA00008520"/>
    </source>
</evidence>
<keyword evidence="7" id="KW-1185">Reference proteome</keyword>
<keyword evidence="3" id="KW-0813">Transport</keyword>
<dbReference type="PANTHER" id="PTHR43649:SF34">
    <property type="entry name" value="ABC TRANSPORTER PERIPLASMIC-BINDING PROTEIN YCJN-RELATED"/>
    <property type="match status" value="1"/>
</dbReference>
<dbReference type="Gene3D" id="3.40.190.10">
    <property type="entry name" value="Periplasmic binding protein-like II"/>
    <property type="match status" value="2"/>
</dbReference>
<proteinExistence type="inferred from homology"/>
<protein>
    <submittedName>
        <fullName evidence="6">ABC transporter substrate-binding protein</fullName>
    </submittedName>
</protein>
<evidence type="ECO:0000313" key="6">
    <source>
        <dbReference type="EMBL" id="RUR32940.1"/>
    </source>
</evidence>
<reference evidence="6 7" key="1">
    <citation type="submission" date="2018-12" db="EMBL/GenBank/DDBJ databases">
        <title>three novel Halomonas strain isolated from plants.</title>
        <authorList>
            <person name="Sun C."/>
        </authorList>
    </citation>
    <scope>NUCLEOTIDE SEQUENCE [LARGE SCALE GENOMIC DNA]</scope>
    <source>
        <strain evidence="6 7">DSM 19434</strain>
    </source>
</reference>
<dbReference type="Pfam" id="PF01547">
    <property type="entry name" value="SBP_bac_1"/>
    <property type="match status" value="1"/>
</dbReference>
<accession>A0A3S0Y8L2</accession>
<dbReference type="InterPro" id="IPR006059">
    <property type="entry name" value="SBP"/>
</dbReference>
<dbReference type="CDD" id="cd14750">
    <property type="entry name" value="PBP2_TMBP"/>
    <property type="match status" value="1"/>
</dbReference>
<dbReference type="SUPFAM" id="SSF53850">
    <property type="entry name" value="Periplasmic binding protein-like II"/>
    <property type="match status" value="1"/>
</dbReference>
<comment type="caution">
    <text evidence="6">The sequence shown here is derived from an EMBL/GenBank/DDBJ whole genome shotgun (WGS) entry which is preliminary data.</text>
</comment>
<dbReference type="AlphaFoldDB" id="A0A3S0Y8L2"/>
<dbReference type="PANTHER" id="PTHR43649">
    <property type="entry name" value="ARABINOSE-BINDING PROTEIN-RELATED"/>
    <property type="match status" value="1"/>
</dbReference>
<evidence type="ECO:0000313" key="7">
    <source>
        <dbReference type="Proteomes" id="UP000287336"/>
    </source>
</evidence>
<gene>
    <name evidence="6" type="ORF">ELY33_04840</name>
</gene>
<dbReference type="OrthoDB" id="9808332at2"/>
<name>A0A3S0Y8L2_9GAMM</name>
<evidence type="ECO:0000256" key="1">
    <source>
        <dbReference type="ARBA" id="ARBA00004418"/>
    </source>
</evidence>
<dbReference type="RefSeq" id="WP_126944761.1">
    <property type="nucleotide sequence ID" value="NZ_RZHG01000008.1"/>
</dbReference>
<dbReference type="InterPro" id="IPR050490">
    <property type="entry name" value="Bact_solute-bd_prot1"/>
</dbReference>
<evidence type="ECO:0000256" key="4">
    <source>
        <dbReference type="ARBA" id="ARBA00022729"/>
    </source>
</evidence>
<dbReference type="EMBL" id="RZHG01000008">
    <property type="protein sequence ID" value="RUR32940.1"/>
    <property type="molecule type" value="Genomic_DNA"/>
</dbReference>
<dbReference type="Proteomes" id="UP000287336">
    <property type="component" value="Unassembled WGS sequence"/>
</dbReference>
<feature type="signal peptide" evidence="5">
    <location>
        <begin position="1"/>
        <end position="24"/>
    </location>
</feature>
<feature type="chain" id="PRO_5018607607" evidence="5">
    <location>
        <begin position="25"/>
        <end position="423"/>
    </location>
</feature>
<keyword evidence="4 5" id="KW-0732">Signal</keyword>
<evidence type="ECO:0000256" key="5">
    <source>
        <dbReference type="SAM" id="SignalP"/>
    </source>
</evidence>
<comment type="subcellular location">
    <subcellularLocation>
        <location evidence="1">Periplasm</location>
    </subcellularLocation>
</comment>
<comment type="similarity">
    <text evidence="2">Belongs to the bacterial solute-binding protein 1 family.</text>
</comment>
<sequence length="423" mass="45572">MKKTLLTSAIALASIASATSSAQAAELTISCGAVGAELTLCQEGVSAWEEKTGHSVDVVSTPNSSTERLSLYQQILSANSSDIDVMQIDVVWPGLLANHLLDLREVLGEDAAAGHFDTIVTNNTIEGRLVAMPWFTDAGVLYYREDLLEKHGHDVPTTWQELTDIARDIKDAERAEGDDRMQGFVFQGRAYEGLTVNALEWVSSFGGGSVVDQDGEVTINNEKAAEALDLAASWIGDISPVGVLNYTEEEARGVFQGGNAVFMRNWPYAWSLAQSEDSDVRDKVGVTQLPAGGEDGQSAAGLGGWNLAVSRYSEHPEIAADLVAFLAGEEEQKRRAIQASYNPTIDALYQDEEVLEAVPFFGTLYDTFTNAVARPSAPTGDAYGRVSNAFFSASHDVLSGNKDGAQAVADLEGDLLRLKRRNW</sequence>